<protein>
    <submittedName>
        <fullName evidence="3">Universal stress protein</fullName>
    </submittedName>
</protein>
<dbReference type="CDD" id="cd00293">
    <property type="entry name" value="USP-like"/>
    <property type="match status" value="1"/>
</dbReference>
<sequence length="302" mass="31501">MKLLVAYIATSGGADAVALGSSLARTLDAELELCVVIPPDPHATGADEQSDIDKLSDALDHAAQAWLDDAAAMIPDDIETTATIATDANPALGLIRQAQKSGADVIVMGGSGGGILGRHTLGSVVNGMLHSSPIPVALAPLGFSHVGAEKVRELTVMIGHRPGTDLLFQTAIRAGLRAHRPIRMVSLVALDEVQPWADTPDELAVSDARKHAQSTLDEALRRLPTDFPISSTIAQGHTIEEAVSSLEWHDGDVIMVGSSRLAAPNTIFLGSTASKILRALSIPMIVVPGTDADTPADLNPDH</sequence>
<gene>
    <name evidence="3" type="ORF">GII31_08080</name>
</gene>
<dbReference type="PRINTS" id="PR01438">
    <property type="entry name" value="UNVRSLSTRESS"/>
</dbReference>
<dbReference type="PANTHER" id="PTHR46268">
    <property type="entry name" value="STRESS RESPONSE PROTEIN NHAX"/>
    <property type="match status" value="1"/>
</dbReference>
<feature type="domain" description="UspA" evidence="2">
    <location>
        <begin position="2"/>
        <end position="139"/>
    </location>
</feature>
<dbReference type="Pfam" id="PF00582">
    <property type="entry name" value="Usp"/>
    <property type="match status" value="2"/>
</dbReference>
<feature type="domain" description="UspA" evidence="2">
    <location>
        <begin position="156"/>
        <end position="288"/>
    </location>
</feature>
<reference evidence="3" key="1">
    <citation type="journal article" date="2021" name="Nat. Microbiol.">
        <title>Cocultivation of an ultrasmall environmental parasitic bacterium with lytic ability against bacteria associated with wastewater foams.</title>
        <authorList>
            <person name="Batinovic S."/>
            <person name="Rose J.J.A."/>
            <person name="Ratcliffe J."/>
            <person name="Seviour R.J."/>
            <person name="Petrovski S."/>
        </authorList>
    </citation>
    <scope>NUCLEOTIDE SEQUENCE</scope>
    <source>
        <strain evidence="3">CON9</strain>
    </source>
</reference>
<dbReference type="PANTHER" id="PTHR46268:SF6">
    <property type="entry name" value="UNIVERSAL STRESS PROTEIN UP12"/>
    <property type="match status" value="1"/>
</dbReference>
<dbReference type="InterPro" id="IPR014729">
    <property type="entry name" value="Rossmann-like_a/b/a_fold"/>
</dbReference>
<dbReference type="Gene3D" id="3.40.50.620">
    <property type="entry name" value="HUPs"/>
    <property type="match status" value="2"/>
</dbReference>
<evidence type="ECO:0000313" key="4">
    <source>
        <dbReference type="Proteomes" id="UP001059836"/>
    </source>
</evidence>
<evidence type="ECO:0000259" key="2">
    <source>
        <dbReference type="Pfam" id="PF00582"/>
    </source>
</evidence>
<comment type="similarity">
    <text evidence="1">Belongs to the universal stress protein A family.</text>
</comment>
<dbReference type="EMBL" id="CP045809">
    <property type="protein sequence ID" value="QHN34859.1"/>
    <property type="molecule type" value="Genomic_DNA"/>
</dbReference>
<proteinExistence type="inferred from homology"/>
<keyword evidence="4" id="KW-1185">Reference proteome</keyword>
<dbReference type="InterPro" id="IPR006015">
    <property type="entry name" value="Universal_stress_UspA"/>
</dbReference>
<name>A0ABX6IHL4_9ACTN</name>
<accession>A0ABX6IHL4</accession>
<dbReference type="SUPFAM" id="SSF52402">
    <property type="entry name" value="Adenine nucleotide alpha hydrolases-like"/>
    <property type="match status" value="2"/>
</dbReference>
<dbReference type="InterPro" id="IPR006016">
    <property type="entry name" value="UspA"/>
</dbReference>
<organism evidence="3 4">
    <name type="scientific">Gordonia pseudamarae</name>
    <dbReference type="NCBI Taxonomy" id="2831662"/>
    <lineage>
        <taxon>Bacteria</taxon>
        <taxon>Bacillati</taxon>
        <taxon>Actinomycetota</taxon>
        <taxon>Actinomycetes</taxon>
        <taxon>Mycobacteriales</taxon>
        <taxon>Gordoniaceae</taxon>
        <taxon>Gordonia</taxon>
    </lineage>
</organism>
<dbReference type="Proteomes" id="UP001059836">
    <property type="component" value="Chromosome"/>
</dbReference>
<dbReference type="RefSeq" id="WP_213248435.1">
    <property type="nucleotide sequence ID" value="NZ_CP045806.1"/>
</dbReference>
<evidence type="ECO:0000256" key="1">
    <source>
        <dbReference type="ARBA" id="ARBA00008791"/>
    </source>
</evidence>
<evidence type="ECO:0000313" key="3">
    <source>
        <dbReference type="EMBL" id="QHN34859.1"/>
    </source>
</evidence>